<reference evidence="1 2" key="1">
    <citation type="journal article" date="2024" name="BMC Genomics">
        <title>De novo assembly and annotation of Popillia japonica's genome with initial clues to its potential as an invasive pest.</title>
        <authorList>
            <person name="Cucini C."/>
            <person name="Boschi S."/>
            <person name="Funari R."/>
            <person name="Cardaioli E."/>
            <person name="Iannotti N."/>
            <person name="Marturano G."/>
            <person name="Paoli F."/>
            <person name="Bruttini M."/>
            <person name="Carapelli A."/>
            <person name="Frati F."/>
            <person name="Nardi F."/>
        </authorList>
    </citation>
    <scope>NUCLEOTIDE SEQUENCE [LARGE SCALE GENOMIC DNA]</scope>
    <source>
        <strain evidence="1">DMR45628</strain>
    </source>
</reference>
<proteinExistence type="predicted"/>
<evidence type="ECO:0000313" key="2">
    <source>
        <dbReference type="Proteomes" id="UP001458880"/>
    </source>
</evidence>
<organism evidence="1 2">
    <name type="scientific">Popillia japonica</name>
    <name type="common">Japanese beetle</name>
    <dbReference type="NCBI Taxonomy" id="7064"/>
    <lineage>
        <taxon>Eukaryota</taxon>
        <taxon>Metazoa</taxon>
        <taxon>Ecdysozoa</taxon>
        <taxon>Arthropoda</taxon>
        <taxon>Hexapoda</taxon>
        <taxon>Insecta</taxon>
        <taxon>Pterygota</taxon>
        <taxon>Neoptera</taxon>
        <taxon>Endopterygota</taxon>
        <taxon>Coleoptera</taxon>
        <taxon>Polyphaga</taxon>
        <taxon>Scarabaeiformia</taxon>
        <taxon>Scarabaeidae</taxon>
        <taxon>Rutelinae</taxon>
        <taxon>Popillia</taxon>
    </lineage>
</organism>
<evidence type="ECO:0000313" key="1">
    <source>
        <dbReference type="EMBL" id="KAK9712068.1"/>
    </source>
</evidence>
<dbReference type="Proteomes" id="UP001458880">
    <property type="component" value="Unassembled WGS sequence"/>
</dbReference>
<dbReference type="EMBL" id="JASPKY010000269">
    <property type="protein sequence ID" value="KAK9712068.1"/>
    <property type="molecule type" value="Genomic_DNA"/>
</dbReference>
<keyword evidence="2" id="KW-1185">Reference proteome</keyword>
<gene>
    <name evidence="1" type="ORF">QE152_g25138</name>
</gene>
<comment type="caution">
    <text evidence="1">The sequence shown here is derived from an EMBL/GenBank/DDBJ whole genome shotgun (WGS) entry which is preliminary data.</text>
</comment>
<sequence length="185" mass="21956">MCNNKVRKPVDYPKFENILKEFKKEDLHLVLQKGVHPYEWVDSYEKFSEQLPLEKKDWYTLLIGDKNTSDHDLNFTVKVYKHFNCKNFGEYHDLYKKLDTILLKDVFDDFRKTCYKNYKLDPVYYISAPNLSDAASLKITSQELELTNNQYLYELYENGIRGGISMIPHRHALCLYTPVLPGKKK</sequence>
<accession>A0AAW1K3C8</accession>
<dbReference type="PANTHER" id="PTHR31511">
    <property type="entry name" value="PROTEIN CBG23764"/>
    <property type="match status" value="1"/>
</dbReference>
<dbReference type="PANTHER" id="PTHR31511:SF12">
    <property type="entry name" value="RHO TERMINATION FACTOR N-TERMINAL DOMAIN-CONTAINING PROTEIN"/>
    <property type="match status" value="1"/>
</dbReference>
<name>A0AAW1K3C8_POPJA</name>
<protein>
    <submittedName>
        <fullName evidence="1">Uncharacterized protein</fullName>
    </submittedName>
</protein>
<dbReference type="AlphaFoldDB" id="A0AAW1K3C8"/>